<dbReference type="EMBL" id="MHLO01000033">
    <property type="protein sequence ID" value="OGZ11496.1"/>
    <property type="molecule type" value="Genomic_DNA"/>
</dbReference>
<evidence type="ECO:0000313" key="2">
    <source>
        <dbReference type="EMBL" id="OGZ11496.1"/>
    </source>
</evidence>
<evidence type="ECO:0000256" key="1">
    <source>
        <dbReference type="SAM" id="MobiDB-lite"/>
    </source>
</evidence>
<reference evidence="2 3" key="1">
    <citation type="journal article" date="2016" name="Nat. Commun.">
        <title>Thousands of microbial genomes shed light on interconnected biogeochemical processes in an aquifer system.</title>
        <authorList>
            <person name="Anantharaman K."/>
            <person name="Brown C.T."/>
            <person name="Hug L.A."/>
            <person name="Sharon I."/>
            <person name="Castelle C.J."/>
            <person name="Probst A.J."/>
            <person name="Thomas B.C."/>
            <person name="Singh A."/>
            <person name="Wilkins M.J."/>
            <person name="Karaoz U."/>
            <person name="Brodie E.L."/>
            <person name="Williams K.H."/>
            <person name="Hubbard S.S."/>
            <person name="Banfield J.F."/>
        </authorList>
    </citation>
    <scope>NUCLEOTIDE SEQUENCE [LARGE SCALE GENOMIC DNA]</scope>
</reference>
<organism evidence="2 3">
    <name type="scientific">Candidatus Lloydbacteria bacterium RIFCSPHIGHO2_02_FULL_54_17</name>
    <dbReference type="NCBI Taxonomy" id="1798664"/>
    <lineage>
        <taxon>Bacteria</taxon>
        <taxon>Candidatus Lloydiibacteriota</taxon>
    </lineage>
</organism>
<dbReference type="STRING" id="1798664.A3C93_01100"/>
<sequence length="130" mass="14388">MKSEGQPVPEEGEECVEQLFVREIKKALSPTWAKTTQELLPGYLPDRPTPELSKEELALYRTAFQIVGKMVEDDEVEVLFGEGDAVTRRSPSISDETLARPRFKLKTHGGKRSRNVSGAWQGSAVSDAGL</sequence>
<dbReference type="AlphaFoldDB" id="A0A1G2DD12"/>
<feature type="compositionally biased region" description="Polar residues" evidence="1">
    <location>
        <begin position="115"/>
        <end position="124"/>
    </location>
</feature>
<dbReference type="Proteomes" id="UP000178636">
    <property type="component" value="Unassembled WGS sequence"/>
</dbReference>
<feature type="region of interest" description="Disordered" evidence="1">
    <location>
        <begin position="107"/>
        <end position="130"/>
    </location>
</feature>
<protein>
    <submittedName>
        <fullName evidence="2">Uncharacterized protein</fullName>
    </submittedName>
</protein>
<proteinExistence type="predicted"/>
<gene>
    <name evidence="2" type="ORF">A3C93_01100</name>
</gene>
<accession>A0A1G2DD12</accession>
<comment type="caution">
    <text evidence="2">The sequence shown here is derived from an EMBL/GenBank/DDBJ whole genome shotgun (WGS) entry which is preliminary data.</text>
</comment>
<name>A0A1G2DD12_9BACT</name>
<evidence type="ECO:0000313" key="3">
    <source>
        <dbReference type="Proteomes" id="UP000178636"/>
    </source>
</evidence>